<keyword evidence="3" id="KW-1185">Reference proteome</keyword>
<keyword evidence="1" id="KW-0732">Signal</keyword>
<protein>
    <submittedName>
        <fullName evidence="2">Uncharacterized protein</fullName>
    </submittedName>
</protein>
<dbReference type="Gene3D" id="2.60.120.260">
    <property type="entry name" value="Galactose-binding domain-like"/>
    <property type="match status" value="1"/>
</dbReference>
<reference evidence="2" key="1">
    <citation type="submission" date="2022-08" db="UniProtKB">
        <authorList>
            <consortium name="EnsemblMetazoa"/>
        </authorList>
    </citation>
    <scope>IDENTIFICATION</scope>
    <source>
        <strain evidence="2">05x7-T-G4-1.051#20</strain>
    </source>
</reference>
<dbReference type="InterPro" id="IPR051941">
    <property type="entry name" value="BG_Antigen-Binding_Lectin"/>
</dbReference>
<name>A0A8W8NVX0_MAGGI</name>
<evidence type="ECO:0000256" key="1">
    <source>
        <dbReference type="SAM" id="SignalP"/>
    </source>
</evidence>
<dbReference type="SUPFAM" id="SSF49785">
    <property type="entry name" value="Galactose-binding domain-like"/>
    <property type="match status" value="1"/>
</dbReference>
<sequence>MVSLFGHSGYHFDVLTVWFCLLAVSQAAYVNVALDKPAYQKYQYQPGDDRYDASNAVDGRKSDLSQGGGQCAISYYRQTATWWVNLITIHSIFNITVYFRTENSLQYFYGGWSKFFLGFSVYVSNTTDRLQGTLCFKDDNFTALTIPTVFTTTCPVHGQYVIYYNERLRGVTYPRGYSPNVFSYLCEVEVYGCPGGFYGANCSTACPDTNCYCHLKTGTCQGCKPGYQGYLCKLACDKGWSTNLKG</sequence>
<dbReference type="InterPro" id="IPR008979">
    <property type="entry name" value="Galactose-bd-like_sf"/>
</dbReference>
<proteinExistence type="predicted"/>
<organism evidence="2 3">
    <name type="scientific">Magallana gigas</name>
    <name type="common">Pacific oyster</name>
    <name type="synonym">Crassostrea gigas</name>
    <dbReference type="NCBI Taxonomy" id="29159"/>
    <lineage>
        <taxon>Eukaryota</taxon>
        <taxon>Metazoa</taxon>
        <taxon>Spiralia</taxon>
        <taxon>Lophotrochozoa</taxon>
        <taxon>Mollusca</taxon>
        <taxon>Bivalvia</taxon>
        <taxon>Autobranchia</taxon>
        <taxon>Pteriomorphia</taxon>
        <taxon>Ostreida</taxon>
        <taxon>Ostreoidea</taxon>
        <taxon>Ostreidae</taxon>
        <taxon>Magallana</taxon>
    </lineage>
</organism>
<dbReference type="PANTHER" id="PTHR45713">
    <property type="entry name" value="FTP DOMAIN-CONTAINING PROTEIN"/>
    <property type="match status" value="1"/>
</dbReference>
<evidence type="ECO:0000313" key="3">
    <source>
        <dbReference type="Proteomes" id="UP000005408"/>
    </source>
</evidence>
<feature type="signal peptide" evidence="1">
    <location>
        <begin position="1"/>
        <end position="27"/>
    </location>
</feature>
<dbReference type="AlphaFoldDB" id="A0A8W8NVX0"/>
<evidence type="ECO:0000313" key="2">
    <source>
        <dbReference type="EnsemblMetazoa" id="G8647.1:cds"/>
    </source>
</evidence>
<dbReference type="Proteomes" id="UP000005408">
    <property type="component" value="Unassembled WGS sequence"/>
</dbReference>
<dbReference type="EnsemblMetazoa" id="G8647.1">
    <property type="protein sequence ID" value="G8647.1:cds"/>
    <property type="gene ID" value="G8647"/>
</dbReference>
<dbReference type="PANTHER" id="PTHR45713:SF15">
    <property type="entry name" value="F5_8 TYPE C DOMAIN-CONTAINING PROTEIN"/>
    <property type="match status" value="1"/>
</dbReference>
<accession>A0A8W8NVX0</accession>
<feature type="chain" id="PRO_5036444127" evidence="1">
    <location>
        <begin position="28"/>
        <end position="246"/>
    </location>
</feature>